<evidence type="ECO:0000256" key="1">
    <source>
        <dbReference type="SAM" id="MobiDB-lite"/>
    </source>
</evidence>
<name>A0A0A9GJL1_ARUDO</name>
<feature type="compositionally biased region" description="Basic residues" evidence="1">
    <location>
        <begin position="257"/>
        <end position="282"/>
    </location>
</feature>
<feature type="compositionally biased region" description="Polar residues" evidence="1">
    <location>
        <begin position="183"/>
        <end position="212"/>
    </location>
</feature>
<protein>
    <submittedName>
        <fullName evidence="2">Uncharacterized protein</fullName>
    </submittedName>
</protein>
<sequence>MSHPAMKRNYSNTSKTFEESRRVRPKLNGSNISEKLVDFLRSRSASFDNPSTNDTSALSGFPEEFTNVPLLGTDNLTFSNMASKRGETANDTTMFHDKPSAVTVQNLASTSCQADWDKRVSDMWHPIFNPDETFPVKVEPLDERAPPEPDMMYLAQKNDTRTMCDDSRSVSKMMFQEDVEAAPSSSVGSQVENSPRNCTKGFNPQRSVPTKTRSPATSNRRPNNRNAARSCARPPQQSNPAPVVGQEPDAGQIQAKRSVRPGKARRSRRAQRCVKNTRRLQL</sequence>
<dbReference type="EMBL" id="GBRH01173249">
    <property type="protein sequence ID" value="JAE24647.1"/>
    <property type="molecule type" value="Transcribed_RNA"/>
</dbReference>
<feature type="region of interest" description="Disordered" evidence="1">
    <location>
        <begin position="179"/>
        <end position="282"/>
    </location>
</feature>
<feature type="region of interest" description="Disordered" evidence="1">
    <location>
        <begin position="1"/>
        <end position="28"/>
    </location>
</feature>
<evidence type="ECO:0000313" key="2">
    <source>
        <dbReference type="EMBL" id="JAE24647.1"/>
    </source>
</evidence>
<dbReference type="AlphaFoldDB" id="A0A0A9GJL1"/>
<feature type="compositionally biased region" description="Low complexity" evidence="1">
    <location>
        <begin position="213"/>
        <end position="235"/>
    </location>
</feature>
<reference evidence="2" key="2">
    <citation type="journal article" date="2015" name="Data Brief">
        <title>Shoot transcriptome of the giant reed, Arundo donax.</title>
        <authorList>
            <person name="Barrero R.A."/>
            <person name="Guerrero F.D."/>
            <person name="Moolhuijzen P."/>
            <person name="Goolsby J.A."/>
            <person name="Tidwell J."/>
            <person name="Bellgard S.E."/>
            <person name="Bellgard M.I."/>
        </authorList>
    </citation>
    <scope>NUCLEOTIDE SEQUENCE</scope>
    <source>
        <tissue evidence="2">Shoot tissue taken approximately 20 cm above the soil surface</tissue>
    </source>
</reference>
<organism evidence="2">
    <name type="scientific">Arundo donax</name>
    <name type="common">Giant reed</name>
    <name type="synonym">Donax arundinaceus</name>
    <dbReference type="NCBI Taxonomy" id="35708"/>
    <lineage>
        <taxon>Eukaryota</taxon>
        <taxon>Viridiplantae</taxon>
        <taxon>Streptophyta</taxon>
        <taxon>Embryophyta</taxon>
        <taxon>Tracheophyta</taxon>
        <taxon>Spermatophyta</taxon>
        <taxon>Magnoliopsida</taxon>
        <taxon>Liliopsida</taxon>
        <taxon>Poales</taxon>
        <taxon>Poaceae</taxon>
        <taxon>PACMAD clade</taxon>
        <taxon>Arundinoideae</taxon>
        <taxon>Arundineae</taxon>
        <taxon>Arundo</taxon>
    </lineage>
</organism>
<reference evidence="2" key="1">
    <citation type="submission" date="2014-09" db="EMBL/GenBank/DDBJ databases">
        <authorList>
            <person name="Magalhaes I.L.F."/>
            <person name="Oliveira U."/>
            <person name="Santos F.R."/>
            <person name="Vidigal T.H.D.A."/>
            <person name="Brescovit A.D."/>
            <person name="Santos A.J."/>
        </authorList>
    </citation>
    <scope>NUCLEOTIDE SEQUENCE</scope>
    <source>
        <tissue evidence="2">Shoot tissue taken approximately 20 cm above the soil surface</tissue>
    </source>
</reference>
<proteinExistence type="predicted"/>
<accession>A0A0A9GJL1</accession>